<protein>
    <submittedName>
        <fullName evidence="1">Uncharacterized protein</fullName>
    </submittedName>
</protein>
<dbReference type="EMBL" id="CM056742">
    <property type="protein sequence ID" value="KAJ8675266.1"/>
    <property type="molecule type" value="Genomic_DNA"/>
</dbReference>
<comment type="caution">
    <text evidence="1">The sequence shown here is derived from an EMBL/GenBank/DDBJ whole genome shotgun (WGS) entry which is preliminary data.</text>
</comment>
<name>A0ACC2NXE5_9HYME</name>
<evidence type="ECO:0000313" key="2">
    <source>
        <dbReference type="Proteomes" id="UP001239111"/>
    </source>
</evidence>
<evidence type="ECO:0000313" key="1">
    <source>
        <dbReference type="EMBL" id="KAJ8675266.1"/>
    </source>
</evidence>
<organism evidence="1 2">
    <name type="scientific">Eretmocerus hayati</name>
    <dbReference type="NCBI Taxonomy" id="131215"/>
    <lineage>
        <taxon>Eukaryota</taxon>
        <taxon>Metazoa</taxon>
        <taxon>Ecdysozoa</taxon>
        <taxon>Arthropoda</taxon>
        <taxon>Hexapoda</taxon>
        <taxon>Insecta</taxon>
        <taxon>Pterygota</taxon>
        <taxon>Neoptera</taxon>
        <taxon>Endopterygota</taxon>
        <taxon>Hymenoptera</taxon>
        <taxon>Apocrita</taxon>
        <taxon>Proctotrupomorpha</taxon>
        <taxon>Chalcidoidea</taxon>
        <taxon>Aphelinidae</taxon>
        <taxon>Aphelininae</taxon>
        <taxon>Eretmocerus</taxon>
    </lineage>
</organism>
<accession>A0ACC2NXE5</accession>
<keyword evidence="2" id="KW-1185">Reference proteome</keyword>
<reference evidence="1" key="1">
    <citation type="submission" date="2023-04" db="EMBL/GenBank/DDBJ databases">
        <title>A chromosome-level genome assembly of the parasitoid wasp Eretmocerus hayati.</title>
        <authorList>
            <person name="Zhong Y."/>
            <person name="Liu S."/>
            <person name="Liu Y."/>
        </authorList>
    </citation>
    <scope>NUCLEOTIDE SEQUENCE</scope>
    <source>
        <strain evidence="1">ZJU_SS_LIU_2023</strain>
    </source>
</reference>
<dbReference type="Proteomes" id="UP001239111">
    <property type="component" value="Chromosome 2"/>
</dbReference>
<sequence>MAHSSHTYGSTDQRTDVPDVGFSPTELYNLSENITTNIYTINASYKTLERAFKNIGTSKDGQGLRDNVHVAQLSTNQVVTQTSKHIARLTILMRRGDKQQKLQIEKLTNDFKDALQKYSDMQRSIADKMKRHILVVGSIETRGDEDGDDKQTLIQVQEDAKRKAELRALEFDHGLILEQEERVKRIEGDILDVNQIMRELGAVVYQQADTINSIENNIDNAQGHVALGTEELIKASNYQRKFRRKMFILLLIAFFLATFLIIWIARSS</sequence>
<gene>
    <name evidence="1" type="ORF">QAD02_011052</name>
</gene>
<proteinExistence type="predicted"/>